<dbReference type="Pfam" id="PF02518">
    <property type="entry name" value="HATPase_c"/>
    <property type="match status" value="1"/>
</dbReference>
<feature type="domain" description="PAS" evidence="9">
    <location>
        <begin position="429"/>
        <end position="500"/>
    </location>
</feature>
<dbReference type="InterPro" id="IPR052162">
    <property type="entry name" value="Sensor_kinase/Photoreceptor"/>
</dbReference>
<evidence type="ECO:0000256" key="5">
    <source>
        <dbReference type="ARBA" id="ARBA00022777"/>
    </source>
</evidence>
<feature type="coiled-coil region" evidence="6">
    <location>
        <begin position="149"/>
        <end position="180"/>
    </location>
</feature>
<dbReference type="InterPro" id="IPR003594">
    <property type="entry name" value="HATPase_dom"/>
</dbReference>
<feature type="domain" description="PAC" evidence="10">
    <location>
        <begin position="108"/>
        <end position="158"/>
    </location>
</feature>
<dbReference type="InterPro" id="IPR001610">
    <property type="entry name" value="PAC"/>
</dbReference>
<evidence type="ECO:0000256" key="6">
    <source>
        <dbReference type="SAM" id="Coils"/>
    </source>
</evidence>
<sequence>MTPKAAKKKRWVRARPLSPALHGDRQDNAVGSARDDVFAEAFRLSPHPIGITELETGRCLEINDACLKTFGFRRDDVMGKTTLMLGIWPDPHERARLIDRLRAEGAVRNLEVSMRMRDGALRQFLISANMITLNGKPCILTIGNDITERKQAEDALYRLNETLEQRVEERTTALRTVQARQHLLLTSTPVVLYACRASGDYGVTFVSENVVEQLGHSPQDFTDHSDFRISHIHPDDRAFVLAGLLRTFEHGRHIHEYRFRHKDGTYRWLRDEVRLLRDDGGAPLELIGFQVDVSSQKRANEALREGEERFRLFIEHAPAAIAMFDRNMRYLGVSRRWIEEYRLTGDIIGRSHYDVFPDIPARWKDVYRRGLAGKNLSEDEDRFVRSDGSVQWITWNVRPWYNGDKVGGIVIATEDVTARVEAKRALHESEERSDQVIRLANFGIFDHDHRTGSVYWSPLMREIYGVGPREPASVEGYIQFIHPDDREAVVTAMQRTNNSTGDDLHLMEHRVIRPDGSIRWLSLRSWTLFDNEGPERCPTRTLGAMIDITERKQAEEALKMSERRFASFMDNLHGFAWIKDAQGRYLYVNRLFQESLLKGGVWKEKTAHELWPADVAEQYELNDRKVRETGVPLHTVAPFVQNGEIRHALVSKFPIMDHKEAPVLLGGVAVDITERQQAEEALHQQQVQLEELTSKLLNAQEHERRRIARDLHDDVSQRLAALVLEVASVENHPSIVPSEVAHALTTLRQGLEQVSDDVHSLAYRLHPSLLEHAGLRPAVEDHVQQVSRRTGLPIRLKVAGVPTAVPLDHATCLFRVMQESVQNVVKHAQATLVTVQLRGSSKGLSLSVTDNGKGFNQRDQSTHEQGLGLSSMEERLRQLHGFFRIQSRLSQGTKICAWVPLEMEGT</sequence>
<dbReference type="PANTHER" id="PTHR43304:SF1">
    <property type="entry name" value="PAC DOMAIN-CONTAINING PROTEIN"/>
    <property type="match status" value="1"/>
</dbReference>
<keyword evidence="4" id="KW-0808">Transferase</keyword>
<dbReference type="SMART" id="SM00387">
    <property type="entry name" value="HATPase_c"/>
    <property type="match status" value="1"/>
</dbReference>
<dbReference type="PROSITE" id="PS50113">
    <property type="entry name" value="PAC"/>
    <property type="match status" value="5"/>
</dbReference>
<dbReference type="AlphaFoldDB" id="A0A7S8IXX9"/>
<dbReference type="Proteomes" id="UP000593737">
    <property type="component" value="Chromosome"/>
</dbReference>
<dbReference type="GO" id="GO:0000155">
    <property type="term" value="F:phosphorelay sensor kinase activity"/>
    <property type="evidence" value="ECO:0007669"/>
    <property type="project" value="InterPro"/>
</dbReference>
<feature type="region of interest" description="Disordered" evidence="7">
    <location>
        <begin position="848"/>
        <end position="867"/>
    </location>
</feature>
<dbReference type="SUPFAM" id="SSF55785">
    <property type="entry name" value="PYP-like sensor domain (PAS domain)"/>
    <property type="match status" value="5"/>
</dbReference>
<feature type="coiled-coil region" evidence="6">
    <location>
        <begin position="675"/>
        <end position="702"/>
    </location>
</feature>
<organism evidence="11 12">
    <name type="scientific">Candidatus Nitrospira kreftii</name>
    <dbReference type="NCBI Taxonomy" id="2652173"/>
    <lineage>
        <taxon>Bacteria</taxon>
        <taxon>Pseudomonadati</taxon>
        <taxon>Nitrospirota</taxon>
        <taxon>Nitrospiria</taxon>
        <taxon>Nitrospirales</taxon>
        <taxon>Nitrospiraceae</taxon>
        <taxon>Nitrospira</taxon>
    </lineage>
</organism>
<dbReference type="CDD" id="cd00130">
    <property type="entry name" value="PAS"/>
    <property type="match status" value="4"/>
</dbReference>
<dbReference type="GO" id="GO:0016020">
    <property type="term" value="C:membrane"/>
    <property type="evidence" value="ECO:0007669"/>
    <property type="project" value="InterPro"/>
</dbReference>
<comment type="catalytic activity">
    <reaction evidence="1">
        <text>ATP + protein L-histidine = ADP + protein N-phospho-L-histidine.</text>
        <dbReference type="EC" id="2.7.13.3"/>
    </reaction>
</comment>
<dbReference type="Gene3D" id="3.30.565.10">
    <property type="entry name" value="Histidine kinase-like ATPase, C-terminal domain"/>
    <property type="match status" value="1"/>
</dbReference>
<dbReference type="Pfam" id="PF08448">
    <property type="entry name" value="PAS_4"/>
    <property type="match status" value="2"/>
</dbReference>
<feature type="domain" description="PAS" evidence="9">
    <location>
        <begin position="177"/>
        <end position="251"/>
    </location>
</feature>
<dbReference type="InterPro" id="IPR013767">
    <property type="entry name" value="PAS_fold"/>
</dbReference>
<evidence type="ECO:0000313" key="12">
    <source>
        <dbReference type="Proteomes" id="UP000593737"/>
    </source>
</evidence>
<evidence type="ECO:0000256" key="7">
    <source>
        <dbReference type="SAM" id="MobiDB-lite"/>
    </source>
</evidence>
<keyword evidence="3" id="KW-0597">Phosphoprotein</keyword>
<dbReference type="PROSITE" id="PS50112">
    <property type="entry name" value="PAS"/>
    <property type="match status" value="3"/>
</dbReference>
<evidence type="ECO:0000259" key="8">
    <source>
        <dbReference type="PROSITE" id="PS50109"/>
    </source>
</evidence>
<dbReference type="SMART" id="SM00091">
    <property type="entry name" value="PAS"/>
    <property type="match status" value="5"/>
</dbReference>
<dbReference type="NCBIfam" id="TIGR00229">
    <property type="entry name" value="sensory_box"/>
    <property type="match status" value="5"/>
</dbReference>
<dbReference type="PANTHER" id="PTHR43304">
    <property type="entry name" value="PHYTOCHROME-LIKE PROTEIN CPH1"/>
    <property type="match status" value="1"/>
</dbReference>
<evidence type="ECO:0000256" key="4">
    <source>
        <dbReference type="ARBA" id="ARBA00022679"/>
    </source>
</evidence>
<dbReference type="Gene3D" id="2.10.70.100">
    <property type="match status" value="1"/>
</dbReference>
<evidence type="ECO:0000256" key="2">
    <source>
        <dbReference type="ARBA" id="ARBA00012438"/>
    </source>
</evidence>
<dbReference type="InterPro" id="IPR035965">
    <property type="entry name" value="PAS-like_dom_sf"/>
</dbReference>
<dbReference type="InterPro" id="IPR005467">
    <property type="entry name" value="His_kinase_dom"/>
</dbReference>
<feature type="domain" description="PAS" evidence="9">
    <location>
        <begin position="57"/>
        <end position="96"/>
    </location>
</feature>
<feature type="domain" description="PAC" evidence="10">
    <location>
        <begin position="377"/>
        <end position="428"/>
    </location>
</feature>
<dbReference type="KEGG" id="nkf:Nkreftii_000278"/>
<evidence type="ECO:0000256" key="1">
    <source>
        <dbReference type="ARBA" id="ARBA00000085"/>
    </source>
</evidence>
<keyword evidence="5" id="KW-0418">Kinase</keyword>
<dbReference type="Pfam" id="PF00989">
    <property type="entry name" value="PAS"/>
    <property type="match status" value="1"/>
</dbReference>
<dbReference type="InterPro" id="IPR000700">
    <property type="entry name" value="PAS-assoc_C"/>
</dbReference>
<dbReference type="InterPro" id="IPR013656">
    <property type="entry name" value="PAS_4"/>
</dbReference>
<dbReference type="EC" id="2.7.13.3" evidence="2"/>
<gene>
    <name evidence="11" type="ORF">Nkreftii_000278</name>
</gene>
<dbReference type="Gene3D" id="1.20.5.1930">
    <property type="match status" value="1"/>
</dbReference>
<dbReference type="Gene3D" id="3.30.450.20">
    <property type="entry name" value="PAS domain"/>
    <property type="match status" value="5"/>
</dbReference>
<feature type="domain" description="PAC" evidence="10">
    <location>
        <begin position="253"/>
        <end position="305"/>
    </location>
</feature>
<accession>A0A7S8IXX9</accession>
<dbReference type="CDD" id="cd16917">
    <property type="entry name" value="HATPase_UhpB-NarQ-NarX-like"/>
    <property type="match status" value="1"/>
</dbReference>
<dbReference type="Pfam" id="PF08447">
    <property type="entry name" value="PAS_3"/>
    <property type="match status" value="2"/>
</dbReference>
<feature type="domain" description="PAC" evidence="10">
    <location>
        <begin position="629"/>
        <end position="684"/>
    </location>
</feature>
<keyword evidence="6" id="KW-0175">Coiled coil</keyword>
<dbReference type="InterPro" id="IPR011712">
    <property type="entry name" value="Sig_transdc_His_kin_sub3_dim/P"/>
</dbReference>
<dbReference type="InterPro" id="IPR013655">
    <property type="entry name" value="PAS_fold_3"/>
</dbReference>
<evidence type="ECO:0000259" key="10">
    <source>
        <dbReference type="PROSITE" id="PS50113"/>
    </source>
</evidence>
<protein>
    <recommendedName>
        <fullName evidence="2">histidine kinase</fullName>
        <ecNumber evidence="2">2.7.13.3</ecNumber>
    </recommendedName>
</protein>
<feature type="domain" description="Histidine kinase" evidence="8">
    <location>
        <begin position="710"/>
        <end position="903"/>
    </location>
</feature>
<proteinExistence type="predicted"/>
<dbReference type="EMBL" id="CP047423">
    <property type="protein sequence ID" value="QPD02504.1"/>
    <property type="molecule type" value="Genomic_DNA"/>
</dbReference>
<evidence type="ECO:0000313" key="11">
    <source>
        <dbReference type="EMBL" id="QPD02504.1"/>
    </source>
</evidence>
<dbReference type="SUPFAM" id="SSF55874">
    <property type="entry name" value="ATPase domain of HSP90 chaperone/DNA topoisomerase II/histidine kinase"/>
    <property type="match status" value="1"/>
</dbReference>
<evidence type="ECO:0000259" key="9">
    <source>
        <dbReference type="PROSITE" id="PS50112"/>
    </source>
</evidence>
<evidence type="ECO:0000256" key="3">
    <source>
        <dbReference type="ARBA" id="ARBA00022553"/>
    </source>
</evidence>
<feature type="domain" description="PAC" evidence="10">
    <location>
        <begin position="505"/>
        <end position="560"/>
    </location>
</feature>
<dbReference type="InterPro" id="IPR000014">
    <property type="entry name" value="PAS"/>
</dbReference>
<reference evidence="11 12" key="1">
    <citation type="journal article" date="2020" name="ISME J.">
        <title>Enrichment and physiological characterization of a novel comammox Nitrospira indicates ammonium inhibition of complete nitrification.</title>
        <authorList>
            <person name="Sakoula D."/>
            <person name="Koch H."/>
            <person name="Frank J."/>
            <person name="Jetten M.S.M."/>
            <person name="van Kessel M.A.H.J."/>
            <person name="Lucker S."/>
        </authorList>
    </citation>
    <scope>NUCLEOTIDE SEQUENCE [LARGE SCALE GENOMIC DNA]</scope>
    <source>
        <strain evidence="11">Comreactor17</strain>
    </source>
</reference>
<dbReference type="Pfam" id="PF07730">
    <property type="entry name" value="HisKA_3"/>
    <property type="match status" value="1"/>
</dbReference>
<dbReference type="GO" id="GO:0046983">
    <property type="term" value="F:protein dimerization activity"/>
    <property type="evidence" value="ECO:0007669"/>
    <property type="project" value="InterPro"/>
</dbReference>
<dbReference type="InterPro" id="IPR036890">
    <property type="entry name" value="HATPase_C_sf"/>
</dbReference>
<dbReference type="GO" id="GO:0006355">
    <property type="term" value="P:regulation of DNA-templated transcription"/>
    <property type="evidence" value="ECO:0007669"/>
    <property type="project" value="InterPro"/>
</dbReference>
<dbReference type="PROSITE" id="PS50109">
    <property type="entry name" value="HIS_KIN"/>
    <property type="match status" value="1"/>
</dbReference>
<name>A0A7S8IXX9_9BACT</name>
<dbReference type="SMART" id="SM00086">
    <property type="entry name" value="PAC"/>
    <property type="match status" value="5"/>
</dbReference>